<keyword evidence="1" id="KW-1185">Reference proteome</keyword>
<evidence type="ECO:0000313" key="2">
    <source>
        <dbReference type="RefSeq" id="XP_033456219.1"/>
    </source>
</evidence>
<accession>A0A6J3LU69</accession>
<reference evidence="2" key="3">
    <citation type="submission" date="2025-08" db="UniProtKB">
        <authorList>
            <consortium name="RefSeq"/>
        </authorList>
    </citation>
    <scope>IDENTIFICATION</scope>
    <source>
        <strain evidence="2">CBS 342.82</strain>
    </source>
</reference>
<name>A0A6J3LU69_9PEZI</name>
<proteinExistence type="predicted"/>
<reference evidence="2" key="1">
    <citation type="submission" date="2020-01" db="EMBL/GenBank/DDBJ databases">
        <authorList>
            <consortium name="DOE Joint Genome Institute"/>
            <person name="Haridas S."/>
            <person name="Albert R."/>
            <person name="Binder M."/>
            <person name="Bloem J."/>
            <person name="Labutti K."/>
            <person name="Salamov A."/>
            <person name="Andreopoulos B."/>
            <person name="Baker S.E."/>
            <person name="Barry K."/>
            <person name="Bills G."/>
            <person name="Bluhm B.H."/>
            <person name="Cannon C."/>
            <person name="Castanera R."/>
            <person name="Culley D.E."/>
            <person name="Daum C."/>
            <person name="Ezra D."/>
            <person name="Gonzalez J.B."/>
            <person name="Henrissat B."/>
            <person name="Kuo A."/>
            <person name="Liang C."/>
            <person name="Lipzen A."/>
            <person name="Lutzoni F."/>
            <person name="Magnuson J."/>
            <person name="Mondo S."/>
            <person name="Nolan M."/>
            <person name="Ohm R."/>
            <person name="Pangilinan J."/>
            <person name="Park H.-J."/>
            <person name="Ramirez L."/>
            <person name="Alfaro M."/>
            <person name="Sun H."/>
            <person name="Tritt A."/>
            <person name="Yoshinaga Y."/>
            <person name="Zwiers L.-H."/>
            <person name="Turgeon B.G."/>
            <person name="Goodwin S.B."/>
            <person name="Spatafora J.W."/>
            <person name="Crous P.W."/>
            <person name="Grigoriev I.V."/>
        </authorList>
    </citation>
    <scope>NUCLEOTIDE SEQUENCE</scope>
    <source>
        <strain evidence="2">CBS 342.82</strain>
    </source>
</reference>
<dbReference type="RefSeq" id="XP_033456219.1">
    <property type="nucleotide sequence ID" value="XM_033608905.1"/>
</dbReference>
<dbReference type="Proteomes" id="UP000504637">
    <property type="component" value="Unplaced"/>
</dbReference>
<reference evidence="2" key="2">
    <citation type="submission" date="2020-04" db="EMBL/GenBank/DDBJ databases">
        <authorList>
            <consortium name="NCBI Genome Project"/>
        </authorList>
    </citation>
    <scope>NUCLEOTIDE SEQUENCE</scope>
    <source>
        <strain evidence="2">CBS 342.82</strain>
    </source>
</reference>
<gene>
    <name evidence="2" type="ORF">K489DRAFT_76096</name>
</gene>
<dbReference type="GeneID" id="54366706"/>
<protein>
    <submittedName>
        <fullName evidence="2">Uncharacterized protein</fullName>
    </submittedName>
</protein>
<dbReference type="AlphaFoldDB" id="A0A6J3LU69"/>
<sequence>MRQPQTLPSVGTRLPFRCSFSSRENNTRAACSWRAEDDGLLVSVHGSNAPPLPRNRHILHYHHHHHHHHHVMTTHYLPVMVLSDRRRHTERFESFLTQELSSLSLSLSLSSHERPLTTACRERAWQLPRRICFV</sequence>
<evidence type="ECO:0000313" key="1">
    <source>
        <dbReference type="Proteomes" id="UP000504637"/>
    </source>
</evidence>
<organism evidence="2">
    <name type="scientific">Dissoconium aciculare CBS 342.82</name>
    <dbReference type="NCBI Taxonomy" id="1314786"/>
    <lineage>
        <taxon>Eukaryota</taxon>
        <taxon>Fungi</taxon>
        <taxon>Dikarya</taxon>
        <taxon>Ascomycota</taxon>
        <taxon>Pezizomycotina</taxon>
        <taxon>Dothideomycetes</taxon>
        <taxon>Dothideomycetidae</taxon>
        <taxon>Mycosphaerellales</taxon>
        <taxon>Dissoconiaceae</taxon>
        <taxon>Dissoconium</taxon>
    </lineage>
</organism>